<evidence type="ECO:0008006" key="4">
    <source>
        <dbReference type="Google" id="ProtNLM"/>
    </source>
</evidence>
<dbReference type="EMBL" id="NIBL01000004">
    <property type="protein sequence ID" value="OUZ14541.1"/>
    <property type="molecule type" value="Genomic_DNA"/>
</dbReference>
<reference evidence="2 3" key="1">
    <citation type="submission" date="2017-05" db="EMBL/GenBank/DDBJ databases">
        <title>The Genome Sequence of Enterococcus faecium 2D5_DIV0622.</title>
        <authorList>
            <consortium name="The Broad Institute Genomics Platform"/>
            <consortium name="The Broad Institute Genomic Center for Infectious Diseases"/>
            <person name="Earl A."/>
            <person name="Manson A."/>
            <person name="Schwartman J."/>
            <person name="Gilmore M."/>
            <person name="Abouelleil A."/>
            <person name="Cao P."/>
            <person name="Chapman S."/>
            <person name="Cusick C."/>
            <person name="Shea T."/>
            <person name="Young S."/>
            <person name="Neafsey D."/>
            <person name="Nusbaum C."/>
            <person name="Birren B."/>
        </authorList>
    </citation>
    <scope>NUCLEOTIDE SEQUENCE [LARGE SCALE GENOMIC DNA]</scope>
    <source>
        <strain evidence="2 3">2D5_DIV0622</strain>
    </source>
</reference>
<dbReference type="Proteomes" id="UP000196503">
    <property type="component" value="Unassembled WGS sequence"/>
</dbReference>
<gene>
    <name evidence="2" type="ORF">A5869_002222</name>
</gene>
<evidence type="ECO:0000256" key="1">
    <source>
        <dbReference type="SAM" id="SignalP"/>
    </source>
</evidence>
<feature type="signal peptide" evidence="1">
    <location>
        <begin position="1"/>
        <end position="18"/>
    </location>
</feature>
<proteinExistence type="predicted"/>
<dbReference type="PROSITE" id="PS51257">
    <property type="entry name" value="PROKAR_LIPOPROTEIN"/>
    <property type="match status" value="1"/>
</dbReference>
<sequence>MKKMALLAAVAGLGLTLAACGNKDAEEKVQSSSNKDAVQVSLYDGNKLIKNMNVDSAKDIIKYEPKESGKSFMGWYLQPDFSREFTADGEITPDLKLYAGFSKYQDDTREFIILGNGNSEVLKSSNWGANVTDEHKMKKEDNSKKNIYTLTVTLQKGDEFQFAKNGKWENQRGAGYLEVTTKDGEVYFESSGGLGETSSKQSNIKVAKDGVYTFKLETHPNEDVYDTKNKEYNESKKENFNSNPFDVITWTYKEK</sequence>
<evidence type="ECO:0000313" key="2">
    <source>
        <dbReference type="EMBL" id="OUZ14541.1"/>
    </source>
</evidence>
<dbReference type="InterPro" id="IPR042229">
    <property type="entry name" value="Listeria/Bacterioides_rpt_sf"/>
</dbReference>
<dbReference type="GO" id="GO:0030313">
    <property type="term" value="C:cell envelope"/>
    <property type="evidence" value="ECO:0007669"/>
    <property type="project" value="UniProtKB-SubCell"/>
</dbReference>
<protein>
    <recommendedName>
        <fullName evidence="4">Lipoprotein</fullName>
    </recommendedName>
</protein>
<dbReference type="Gene3D" id="2.60.40.3620">
    <property type="match status" value="1"/>
</dbReference>
<accession>A0A200HQR9</accession>
<name>A0A200HQR9_9ENTE</name>
<dbReference type="AlphaFoldDB" id="A0A200HQR9"/>
<feature type="chain" id="PRO_5039675149" description="Lipoprotein" evidence="1">
    <location>
        <begin position="19"/>
        <end position="255"/>
    </location>
</feature>
<dbReference type="Gene3D" id="2.60.40.4270">
    <property type="entry name" value="Listeria-Bacteroides repeat domain"/>
    <property type="match status" value="1"/>
</dbReference>
<organism evidence="2 3">
    <name type="scientific">Enterococcus cecorum</name>
    <dbReference type="NCBI Taxonomy" id="44008"/>
    <lineage>
        <taxon>Bacteria</taxon>
        <taxon>Bacillati</taxon>
        <taxon>Bacillota</taxon>
        <taxon>Bacilli</taxon>
        <taxon>Lactobacillales</taxon>
        <taxon>Enterococcaceae</taxon>
        <taxon>Enterococcus</taxon>
    </lineage>
</organism>
<comment type="caution">
    <text evidence="2">The sequence shown here is derived from an EMBL/GenBank/DDBJ whole genome shotgun (WGS) entry which is preliminary data.</text>
</comment>
<dbReference type="RefSeq" id="WP_047335011.1">
    <property type="nucleotide sequence ID" value="NZ_CP010060.1"/>
</dbReference>
<keyword evidence="1" id="KW-0732">Signal</keyword>
<evidence type="ECO:0000313" key="3">
    <source>
        <dbReference type="Proteomes" id="UP000196503"/>
    </source>
</evidence>